<dbReference type="PANTHER" id="PTHR42679:SF2">
    <property type="entry name" value="S-METHYL-5'-THIOADENOSINE PHOSPHORYLASE"/>
    <property type="match status" value="1"/>
</dbReference>
<feature type="domain" description="Nucleoside phosphorylase" evidence="4">
    <location>
        <begin position="7"/>
        <end position="213"/>
    </location>
</feature>
<feature type="binding site" evidence="3">
    <location>
        <position position="186"/>
    </location>
    <ligand>
        <name>phosphate</name>
        <dbReference type="ChEBI" id="CHEBI:43474"/>
    </ligand>
</feature>
<dbReference type="Pfam" id="PF01048">
    <property type="entry name" value="PNP_UDP_1"/>
    <property type="match status" value="1"/>
</dbReference>
<dbReference type="InterPro" id="IPR010044">
    <property type="entry name" value="MTAP"/>
</dbReference>
<feature type="binding site" evidence="3">
    <location>
        <position position="185"/>
    </location>
    <ligand>
        <name>substrate</name>
    </ligand>
</feature>
<evidence type="ECO:0000259" key="4">
    <source>
        <dbReference type="Pfam" id="PF01048"/>
    </source>
</evidence>
<comment type="caution">
    <text evidence="3">Lacks conserved residue(s) required for the propagation of feature annotation.</text>
</comment>
<comment type="similarity">
    <text evidence="3">Belongs to the PNP/MTAP phosphorylase family. MTAP subfamily.</text>
</comment>
<comment type="pathway">
    <text evidence="3">Amino-acid biosynthesis; L-methionine biosynthesis via salvage pathway; S-methyl-5-thio-alpha-D-ribose 1-phosphate from S-methyl-5'-thioadenosine (phosphorylase route): step 1/1.</text>
</comment>
<accession>A0ABZ0RE54</accession>
<dbReference type="HAMAP" id="MF_01963">
    <property type="entry name" value="MTAP"/>
    <property type="match status" value="1"/>
</dbReference>
<dbReference type="Gene3D" id="3.40.50.1580">
    <property type="entry name" value="Nucleoside phosphorylase domain"/>
    <property type="match status" value="1"/>
</dbReference>
<keyword evidence="2 3" id="KW-0808">Transferase</keyword>
<sequence length="264" mass="28577">MVIEMPKVGIIGGSGLYELLEDPEHVVVDTEYGRPSSAVSIGEIGGKEVAFMTRHGKDHGVPPHMINYRANIKALHNLGVSTLVTSSVVGSLRADYAPGDFVITDQYFDRTWGRDQTFYEGPKVIHVSVADPYCPRLHDAAVAALDSLQEKYHDGGTAVVIQGPRFSTRAESQVFQKLGFSVISMTQHPETTLARELGMCVCNLSFVSDLDAGVEGVQDDPVTAGLVWRTVADGQPRIKKALAETVARLEVDPSCPCHDALSDI</sequence>
<dbReference type="SUPFAM" id="SSF53167">
    <property type="entry name" value="Purine and uridine phosphorylases"/>
    <property type="match status" value="1"/>
</dbReference>
<feature type="binding site" evidence="3">
    <location>
        <begin position="54"/>
        <end position="55"/>
    </location>
    <ligand>
        <name>phosphate</name>
        <dbReference type="ChEBI" id="CHEBI:43474"/>
    </ligand>
</feature>
<dbReference type="Proteomes" id="UP001323411">
    <property type="component" value="Chromosome"/>
</dbReference>
<proteinExistence type="inferred from homology"/>
<name>A0ABZ0RE54_9ACTO</name>
<reference evidence="5 6" key="1">
    <citation type="submission" date="2023-10" db="EMBL/GenBank/DDBJ databases">
        <authorList>
            <person name="Choi B."/>
        </authorList>
    </citation>
    <scope>NUCLEOTIDE SEQUENCE [LARGE SCALE GENOMIC DNA]</scope>
    <source>
        <strain evidence="5 6">UMB5448B</strain>
    </source>
</reference>
<feature type="binding site" evidence="3">
    <location>
        <position position="14"/>
    </location>
    <ligand>
        <name>phosphate</name>
        <dbReference type="ChEBI" id="CHEBI:43474"/>
    </ligand>
</feature>
<keyword evidence="6" id="KW-1185">Reference proteome</keyword>
<comment type="subunit">
    <text evidence="3">Homohexamer. Dimer of a homotrimer.</text>
</comment>
<dbReference type="RefSeq" id="WP_284891413.1">
    <property type="nucleotide sequence ID" value="NZ_CP138854.1"/>
</dbReference>
<dbReference type="GeneID" id="83609032"/>
<feature type="binding site" evidence="3">
    <location>
        <begin position="209"/>
        <end position="211"/>
    </location>
    <ligand>
        <name>substrate</name>
    </ligand>
</feature>
<dbReference type="CDD" id="cd09010">
    <property type="entry name" value="MTAP_SsMTAPII_like_MTIP"/>
    <property type="match status" value="1"/>
</dbReference>
<evidence type="ECO:0000256" key="3">
    <source>
        <dbReference type="HAMAP-Rule" id="MF_01963"/>
    </source>
</evidence>
<dbReference type="InterPro" id="IPR035994">
    <property type="entry name" value="Nucleoside_phosphorylase_sf"/>
</dbReference>
<gene>
    <name evidence="3" type="primary">mtnP</name>
    <name evidence="5" type="ORF">R0V15_01075</name>
</gene>
<keyword evidence="1 3" id="KW-0328">Glycosyltransferase</keyword>
<evidence type="ECO:0000256" key="2">
    <source>
        <dbReference type="ARBA" id="ARBA00022679"/>
    </source>
</evidence>
<comment type="catalytic activity">
    <reaction evidence="3">
        <text>S-methyl-5'-thioadenosine + phosphate = 5-(methylsulfanyl)-alpha-D-ribose 1-phosphate + adenine</text>
        <dbReference type="Rhea" id="RHEA:11852"/>
        <dbReference type="ChEBI" id="CHEBI:16708"/>
        <dbReference type="ChEBI" id="CHEBI:17509"/>
        <dbReference type="ChEBI" id="CHEBI:43474"/>
        <dbReference type="ChEBI" id="CHEBI:58533"/>
        <dbReference type="EC" id="2.4.2.28"/>
    </reaction>
</comment>
<protein>
    <recommendedName>
        <fullName evidence="3">S-methyl-5'-thioadenosine phosphorylase</fullName>
        <ecNumber evidence="3">2.4.2.28</ecNumber>
    </recommendedName>
    <alternativeName>
        <fullName evidence="3">5'-methylthioadenosine phosphorylase</fullName>
        <shortName evidence="3">MTA phosphorylase</shortName>
        <shortName evidence="3">MTAP</shortName>
    </alternativeName>
</protein>
<dbReference type="EMBL" id="CP138854">
    <property type="protein sequence ID" value="WPJ89219.1"/>
    <property type="molecule type" value="Genomic_DNA"/>
</dbReference>
<comment type="function">
    <text evidence="3">Catalyzes the reversible phosphorylation of S-methyl-5'-thioadenosine (MTA) to adenine and 5-methylthioribose-1-phosphate. Involved in the breakdown of MTA, a major by-product of polyamine biosynthesis. Responsible for the first step in the methionine salvage pathway after MTA has been generated from S-adenosylmethionine. Has broad substrate specificity with 6-aminopurine nucleosides as preferred substrates.</text>
</comment>
<feature type="site" description="Important for substrate specificity" evidence="3">
    <location>
        <position position="167"/>
    </location>
</feature>
<keyword evidence="3" id="KW-0660">Purine salvage</keyword>
<evidence type="ECO:0000313" key="6">
    <source>
        <dbReference type="Proteomes" id="UP001323411"/>
    </source>
</evidence>
<organism evidence="5 6">
    <name type="scientific">Schaalia turicensis</name>
    <dbReference type="NCBI Taxonomy" id="131111"/>
    <lineage>
        <taxon>Bacteria</taxon>
        <taxon>Bacillati</taxon>
        <taxon>Actinomycetota</taxon>
        <taxon>Actinomycetes</taxon>
        <taxon>Actinomycetales</taxon>
        <taxon>Actinomycetaceae</taxon>
        <taxon>Schaalia</taxon>
    </lineage>
</organism>
<dbReference type="InterPro" id="IPR000845">
    <property type="entry name" value="Nucleoside_phosphorylase_d"/>
</dbReference>
<dbReference type="PANTHER" id="PTHR42679">
    <property type="entry name" value="S-METHYL-5'-THIOADENOSINE PHOSPHORYLASE"/>
    <property type="match status" value="1"/>
</dbReference>
<dbReference type="EC" id="2.4.2.28" evidence="3"/>
<evidence type="ECO:0000256" key="1">
    <source>
        <dbReference type="ARBA" id="ARBA00022676"/>
    </source>
</evidence>
<feature type="site" description="Important for substrate specificity" evidence="3">
    <location>
        <position position="224"/>
    </location>
</feature>
<evidence type="ECO:0000313" key="5">
    <source>
        <dbReference type="EMBL" id="WPJ89219.1"/>
    </source>
</evidence>